<dbReference type="InterPro" id="IPR036179">
    <property type="entry name" value="Ig-like_dom_sf"/>
</dbReference>
<feature type="domain" description="Ig-like" evidence="1">
    <location>
        <begin position="16"/>
        <end position="78"/>
    </location>
</feature>
<evidence type="ECO:0000313" key="3">
    <source>
        <dbReference type="Proteomes" id="UP000050794"/>
    </source>
</evidence>
<name>A0A183UXE2_TOXCA</name>
<dbReference type="SUPFAM" id="SSF48726">
    <property type="entry name" value="Immunoglobulin"/>
    <property type="match status" value="1"/>
</dbReference>
<evidence type="ECO:0000313" key="2">
    <source>
        <dbReference type="EMBL" id="VDM44483.1"/>
    </source>
</evidence>
<organism evidence="3 4">
    <name type="scientific">Toxocara canis</name>
    <name type="common">Canine roundworm</name>
    <dbReference type="NCBI Taxonomy" id="6265"/>
    <lineage>
        <taxon>Eukaryota</taxon>
        <taxon>Metazoa</taxon>
        <taxon>Ecdysozoa</taxon>
        <taxon>Nematoda</taxon>
        <taxon>Chromadorea</taxon>
        <taxon>Rhabditida</taxon>
        <taxon>Spirurina</taxon>
        <taxon>Ascaridomorpha</taxon>
        <taxon>Ascaridoidea</taxon>
        <taxon>Toxocaridae</taxon>
        <taxon>Toxocara</taxon>
    </lineage>
</organism>
<reference evidence="2 3" key="2">
    <citation type="submission" date="2018-11" db="EMBL/GenBank/DDBJ databases">
        <authorList>
            <consortium name="Pathogen Informatics"/>
        </authorList>
    </citation>
    <scope>NUCLEOTIDE SEQUENCE [LARGE SCALE GENOMIC DNA]</scope>
</reference>
<keyword evidence="3" id="KW-1185">Reference proteome</keyword>
<protein>
    <submittedName>
        <fullName evidence="4">Ig-like domain-containing protein</fullName>
    </submittedName>
</protein>
<dbReference type="InterPro" id="IPR007110">
    <property type="entry name" value="Ig-like_dom"/>
</dbReference>
<dbReference type="AlphaFoldDB" id="A0A183UXE2"/>
<evidence type="ECO:0000259" key="1">
    <source>
        <dbReference type="PROSITE" id="PS50835"/>
    </source>
</evidence>
<evidence type="ECO:0000313" key="4">
    <source>
        <dbReference type="WBParaSite" id="TCNE_0001316201-mRNA-1"/>
    </source>
</evidence>
<proteinExistence type="predicted"/>
<dbReference type="InterPro" id="IPR013098">
    <property type="entry name" value="Ig_I-set"/>
</dbReference>
<gene>
    <name evidence="2" type="ORF">TCNE_LOCUS13162</name>
</gene>
<reference evidence="4" key="1">
    <citation type="submission" date="2016-06" db="UniProtKB">
        <authorList>
            <consortium name="WormBaseParasite"/>
        </authorList>
    </citation>
    <scope>IDENTIFICATION</scope>
</reference>
<dbReference type="Proteomes" id="UP000050794">
    <property type="component" value="Unassembled WGS sequence"/>
</dbReference>
<accession>A0A183UXE2</accession>
<dbReference type="WBParaSite" id="TCNE_0001316201-mRNA-1">
    <property type="protein sequence ID" value="TCNE_0001316201-mRNA-1"/>
    <property type="gene ID" value="TCNE_0001316201"/>
</dbReference>
<dbReference type="PROSITE" id="PS50835">
    <property type="entry name" value="IG_LIKE"/>
    <property type="match status" value="1"/>
</dbReference>
<dbReference type="Gene3D" id="2.60.40.10">
    <property type="entry name" value="Immunoglobulins"/>
    <property type="match status" value="1"/>
</dbReference>
<dbReference type="Pfam" id="PF07679">
    <property type="entry name" value="I-set"/>
    <property type="match status" value="1"/>
</dbReference>
<dbReference type="EMBL" id="UYWY01021589">
    <property type="protein sequence ID" value="VDM44483.1"/>
    <property type="molecule type" value="Genomic_DNA"/>
</dbReference>
<dbReference type="InterPro" id="IPR013783">
    <property type="entry name" value="Ig-like_fold"/>
</dbReference>
<sequence length="123" mass="13705">DDRGSKGEEVKWKGLWILNSRLKHSFQDGVPLTLTPNTELSEDSTQLKIHSSKLHDEGLYSCVAMNPAGNATQKQQLYVGGMYSLLALFRKKTVSSIFVQEVCYIKSLLGSSPHFYVGLLNTL</sequence>